<proteinExistence type="predicted"/>
<name>A0A7S3HMA5_9STRA</name>
<feature type="region of interest" description="Disordered" evidence="2">
    <location>
        <begin position="36"/>
        <end position="129"/>
    </location>
</feature>
<feature type="compositionally biased region" description="Basic and acidic residues" evidence="2">
    <location>
        <begin position="116"/>
        <end position="129"/>
    </location>
</feature>
<sequence length="816" mass="91029">MFSSSQNLGEDDMYNFSTNIAAPSLFGNNAPSTAFNAVGTSAGRNAPMSSMGRNAPGTRAGGLQSRAGLTTGQAGGGGEARPMTSVSGAGYKGNLKDNKSFDPLNIGKGPAPPLAEKADNSSEDKAKEMEKKVHRLIEASADAVVAKDMLRALEKAKEAGKAERALCKFRESHNLAEQINLDLTYAICFNLANAYYHNKMYEEALNTYQLIVKNKQYPQSGRLRVNMGNIYYEQKKYPQAIKMYRMALDQIPSTGKELRFRIFRNIGNAFVKLGQFQDAIESFDSVMAGSADIQTAFNLLLCLYARGDKEKMKRHFMKMLSIPIPGMTEDDEEKQSEEVDVATEKEDGLKEELAKRLDISNERIITAARLIAPLIDEKDDWEAGYKWIIDQLRQDYESVSSKFEIDLSMMYMKKRRFEDAITVLKAFERKDVSLRAIASTNLSFIYFLEGDYAQAEKHADIAIKSDRYNAKALVNKGNCLMVAGDHARAREMYLEAVGVEADCIEAIYNLGLVNLKLNNLHEAQSAFDKLHTSLSTMPEALYQLGSIYERSNTPEDLENAAKTFQLLLNKVPGDPNLCCKLGQIYEKLQDDNSACHWHTEAHRHYPVNLNVTSWLGVWYVKREMYEQAIEYFERAAQVQPSEIKWPLMVTSCYRRLGDFYKALELYQKIHEEHPDNIESLQYLEALCKDLGRSHEEYSKKLEKLRRSQPASAQAGVTRQNGATSAAPAPAAAPQRTERTGRPERTERTERPAPDRSAASRAMDEFTEQPAAGKSPMAAPKAGGSSNSNANRAPARGAKANDDEDDFGDMDVTSLLG</sequence>
<dbReference type="GO" id="GO:1905515">
    <property type="term" value="P:non-motile cilium assembly"/>
    <property type="evidence" value="ECO:0007669"/>
    <property type="project" value="TreeGrafter"/>
</dbReference>
<feature type="region of interest" description="Disordered" evidence="2">
    <location>
        <begin position="698"/>
        <end position="816"/>
    </location>
</feature>
<dbReference type="Pfam" id="PF13424">
    <property type="entry name" value="TPR_12"/>
    <property type="match status" value="1"/>
</dbReference>
<evidence type="ECO:0000256" key="2">
    <source>
        <dbReference type="SAM" id="MobiDB-lite"/>
    </source>
</evidence>
<keyword evidence="1" id="KW-0802">TPR repeat</keyword>
<dbReference type="SMART" id="SM00028">
    <property type="entry name" value="TPR"/>
    <property type="match status" value="10"/>
</dbReference>
<dbReference type="PANTHER" id="PTHR44117:SF1">
    <property type="entry name" value="INTRAFLAGELLAR TRANSPORT PROTEIN 88 HOMOLOG"/>
    <property type="match status" value="1"/>
</dbReference>
<feature type="compositionally biased region" description="Polar residues" evidence="2">
    <location>
        <begin position="708"/>
        <end position="723"/>
    </location>
</feature>
<feature type="repeat" description="TPR" evidence="1">
    <location>
        <begin position="609"/>
        <end position="642"/>
    </location>
</feature>
<feature type="repeat" description="TPR" evidence="1">
    <location>
        <begin position="221"/>
        <end position="254"/>
    </location>
</feature>
<dbReference type="SUPFAM" id="SSF81901">
    <property type="entry name" value="HCP-like"/>
    <property type="match status" value="1"/>
</dbReference>
<dbReference type="Pfam" id="PF13181">
    <property type="entry name" value="TPR_8"/>
    <property type="match status" value="2"/>
</dbReference>
<dbReference type="Pfam" id="PF13174">
    <property type="entry name" value="TPR_6"/>
    <property type="match status" value="3"/>
</dbReference>
<dbReference type="GO" id="GO:0019894">
    <property type="term" value="F:kinesin binding"/>
    <property type="evidence" value="ECO:0007669"/>
    <property type="project" value="TreeGrafter"/>
</dbReference>
<dbReference type="Gene3D" id="1.25.40.10">
    <property type="entry name" value="Tetratricopeptide repeat domain"/>
    <property type="match status" value="3"/>
</dbReference>
<dbReference type="Pfam" id="PF13432">
    <property type="entry name" value="TPR_16"/>
    <property type="match status" value="1"/>
</dbReference>
<dbReference type="GO" id="GO:0097546">
    <property type="term" value="C:ciliary base"/>
    <property type="evidence" value="ECO:0007669"/>
    <property type="project" value="TreeGrafter"/>
</dbReference>
<reference evidence="3" key="1">
    <citation type="submission" date="2021-01" db="EMBL/GenBank/DDBJ databases">
        <authorList>
            <person name="Corre E."/>
            <person name="Pelletier E."/>
            <person name="Niang G."/>
            <person name="Scheremetjew M."/>
            <person name="Finn R."/>
            <person name="Kale V."/>
            <person name="Holt S."/>
            <person name="Cochrane G."/>
            <person name="Meng A."/>
            <person name="Brown T."/>
            <person name="Cohen L."/>
        </authorList>
    </citation>
    <scope>NUCLEOTIDE SEQUENCE</scope>
    <source>
        <strain evidence="3">CCAP 955/1</strain>
    </source>
</reference>
<dbReference type="PROSITE" id="PS50005">
    <property type="entry name" value="TPR"/>
    <property type="match status" value="3"/>
</dbReference>
<dbReference type="InterPro" id="IPR019734">
    <property type="entry name" value="TPR_rpt"/>
</dbReference>
<dbReference type="GO" id="GO:0036064">
    <property type="term" value="C:ciliary basal body"/>
    <property type="evidence" value="ECO:0007669"/>
    <property type="project" value="TreeGrafter"/>
</dbReference>
<evidence type="ECO:0000256" key="1">
    <source>
        <dbReference type="PROSITE-ProRule" id="PRU00339"/>
    </source>
</evidence>
<gene>
    <name evidence="3" type="ORF">SELO1098_LOCUS28497</name>
</gene>
<accession>A0A7S3HMA5</accession>
<feature type="compositionally biased region" description="Basic and acidic residues" evidence="2">
    <location>
        <begin position="735"/>
        <end position="753"/>
    </location>
</feature>
<protein>
    <recommendedName>
        <fullName evidence="4">Intraflagellar transport protein 88</fullName>
    </recommendedName>
</protein>
<dbReference type="EMBL" id="HBIC01055542">
    <property type="protein sequence ID" value="CAE0299643.1"/>
    <property type="molecule type" value="Transcribed_RNA"/>
</dbReference>
<dbReference type="GO" id="GO:0097730">
    <property type="term" value="C:non-motile cilium"/>
    <property type="evidence" value="ECO:0007669"/>
    <property type="project" value="TreeGrafter"/>
</dbReference>
<feature type="compositionally biased region" description="Low complexity" evidence="2">
    <location>
        <begin position="725"/>
        <end position="734"/>
    </location>
</feature>
<dbReference type="SUPFAM" id="SSF48452">
    <property type="entry name" value="TPR-like"/>
    <property type="match status" value="1"/>
</dbReference>
<dbReference type="InterPro" id="IPR011990">
    <property type="entry name" value="TPR-like_helical_dom_sf"/>
</dbReference>
<dbReference type="AlphaFoldDB" id="A0A7S3HMA5"/>
<evidence type="ECO:0000313" key="3">
    <source>
        <dbReference type="EMBL" id="CAE0299643.1"/>
    </source>
</evidence>
<organism evidence="3">
    <name type="scientific">Spumella elongata</name>
    <dbReference type="NCBI Taxonomy" id="89044"/>
    <lineage>
        <taxon>Eukaryota</taxon>
        <taxon>Sar</taxon>
        <taxon>Stramenopiles</taxon>
        <taxon>Ochrophyta</taxon>
        <taxon>Chrysophyceae</taxon>
        <taxon>Chromulinales</taxon>
        <taxon>Chromulinaceae</taxon>
        <taxon>Spumella</taxon>
    </lineage>
</organism>
<dbReference type="GO" id="GO:0005814">
    <property type="term" value="C:centriole"/>
    <property type="evidence" value="ECO:0007669"/>
    <property type="project" value="TreeGrafter"/>
</dbReference>
<dbReference type="PANTHER" id="PTHR44117">
    <property type="entry name" value="INTRAFLAGELLAR TRANSPORT PROTEIN 88 HOMOLOG"/>
    <property type="match status" value="1"/>
</dbReference>
<feature type="repeat" description="TPR" evidence="1">
    <location>
        <begin position="260"/>
        <end position="293"/>
    </location>
</feature>
<dbReference type="GO" id="GO:0042073">
    <property type="term" value="P:intraciliary transport"/>
    <property type="evidence" value="ECO:0007669"/>
    <property type="project" value="TreeGrafter"/>
</dbReference>
<evidence type="ECO:0008006" key="4">
    <source>
        <dbReference type="Google" id="ProtNLM"/>
    </source>
</evidence>
<feature type="compositionally biased region" description="Polar residues" evidence="2">
    <location>
        <begin position="36"/>
        <end position="52"/>
    </location>
</feature>